<dbReference type="RefSeq" id="WP_146447987.1">
    <property type="nucleotide sequence ID" value="NZ_SJPS01000001.1"/>
</dbReference>
<name>A0A5C6CZN0_9BACT</name>
<dbReference type="InterPro" id="IPR000286">
    <property type="entry name" value="HDACs"/>
</dbReference>
<evidence type="ECO:0000313" key="4">
    <source>
        <dbReference type="Proteomes" id="UP000318437"/>
    </source>
</evidence>
<dbReference type="InterPro" id="IPR023696">
    <property type="entry name" value="Ureohydrolase_dom_sf"/>
</dbReference>
<dbReference type="GO" id="GO:0004407">
    <property type="term" value="F:histone deacetylase activity"/>
    <property type="evidence" value="ECO:0007669"/>
    <property type="project" value="TreeGrafter"/>
</dbReference>
<evidence type="ECO:0000259" key="2">
    <source>
        <dbReference type="Pfam" id="PF00850"/>
    </source>
</evidence>
<dbReference type="CDD" id="cd09992">
    <property type="entry name" value="HDAC_classII"/>
    <property type="match status" value="1"/>
</dbReference>
<dbReference type="GO" id="GO:0040029">
    <property type="term" value="P:epigenetic regulation of gene expression"/>
    <property type="evidence" value="ECO:0007669"/>
    <property type="project" value="TreeGrafter"/>
</dbReference>
<comment type="caution">
    <text evidence="3">The sequence shown here is derived from an EMBL/GenBank/DDBJ whole genome shotgun (WGS) entry which is preliminary data.</text>
</comment>
<evidence type="ECO:0000256" key="1">
    <source>
        <dbReference type="ARBA" id="ARBA00005947"/>
    </source>
</evidence>
<dbReference type="Gene3D" id="3.40.800.20">
    <property type="entry name" value="Histone deacetylase domain"/>
    <property type="match status" value="1"/>
</dbReference>
<dbReference type="Pfam" id="PF00850">
    <property type="entry name" value="Hist_deacetyl"/>
    <property type="match status" value="1"/>
</dbReference>
<dbReference type="PANTHER" id="PTHR10625">
    <property type="entry name" value="HISTONE DEACETYLASE HDAC1-RELATED"/>
    <property type="match status" value="1"/>
</dbReference>
<dbReference type="PANTHER" id="PTHR10625:SF10">
    <property type="entry name" value="HISTONE DEACETYLASE HDAC1"/>
    <property type="match status" value="1"/>
</dbReference>
<evidence type="ECO:0000313" key="3">
    <source>
        <dbReference type="EMBL" id="TWU30050.1"/>
    </source>
</evidence>
<dbReference type="GO" id="GO:0016787">
    <property type="term" value="F:hydrolase activity"/>
    <property type="evidence" value="ECO:0007669"/>
    <property type="project" value="UniProtKB-KW"/>
</dbReference>
<dbReference type="InterPro" id="IPR037138">
    <property type="entry name" value="His_deacetylse_dom_sf"/>
</dbReference>
<organism evidence="3 4">
    <name type="scientific">Bythopirellula polymerisocia</name>
    <dbReference type="NCBI Taxonomy" id="2528003"/>
    <lineage>
        <taxon>Bacteria</taxon>
        <taxon>Pseudomonadati</taxon>
        <taxon>Planctomycetota</taxon>
        <taxon>Planctomycetia</taxon>
        <taxon>Pirellulales</taxon>
        <taxon>Lacipirellulaceae</taxon>
        <taxon>Bythopirellula</taxon>
    </lineage>
</organism>
<proteinExistence type="inferred from homology"/>
<dbReference type="AlphaFoldDB" id="A0A5C6CZN0"/>
<accession>A0A5C6CZN0</accession>
<dbReference type="EC" id="3.5.1.-" evidence="3"/>
<keyword evidence="3" id="KW-0378">Hydrolase</keyword>
<protein>
    <submittedName>
        <fullName evidence="3">Histone deacetylase-like amidohydrolase</fullName>
        <ecNumber evidence="3">3.5.1.-</ecNumber>
    </submittedName>
</protein>
<dbReference type="EMBL" id="SJPS01000001">
    <property type="protein sequence ID" value="TWU30050.1"/>
    <property type="molecule type" value="Genomic_DNA"/>
</dbReference>
<dbReference type="Proteomes" id="UP000318437">
    <property type="component" value="Unassembled WGS sequence"/>
</dbReference>
<dbReference type="OrthoDB" id="9808367at2"/>
<sequence length="307" mass="33336">MVLLYTSPRFLQHHTGNHPECAERLEHILGHLGADGLTERCTLPQWLPAEDEVLESVHQETMIRSLEQLAKTGGGRADADTVVGPESFDVARLAVGAVCDATTRVLSGEDRRALCLVRPPGHHALRETAMGFCLFNNIALAAQSALNQGIERVLIVDWDVHHGNGTQAIFYDEPRVGFFSVHRWPFYPGTGDSDETGTGAGLGTTRNVPLEFGISQRAYREAVMRELEDFAARMRPQLVLVSAGFDAHRSDPIGSLGLEVEDFAWLTAAAMAIADSYAAGRIVSTLEGGYNPPVLAECVAIHLEGLL</sequence>
<dbReference type="InterPro" id="IPR023801">
    <property type="entry name" value="His_deacetylse_dom"/>
</dbReference>
<reference evidence="3 4" key="1">
    <citation type="submission" date="2019-02" db="EMBL/GenBank/DDBJ databases">
        <title>Deep-cultivation of Planctomycetes and their phenomic and genomic characterization uncovers novel biology.</title>
        <authorList>
            <person name="Wiegand S."/>
            <person name="Jogler M."/>
            <person name="Boedeker C."/>
            <person name="Pinto D."/>
            <person name="Vollmers J."/>
            <person name="Rivas-Marin E."/>
            <person name="Kohn T."/>
            <person name="Peeters S.H."/>
            <person name="Heuer A."/>
            <person name="Rast P."/>
            <person name="Oberbeckmann S."/>
            <person name="Bunk B."/>
            <person name="Jeske O."/>
            <person name="Meyerdierks A."/>
            <person name="Storesund J.E."/>
            <person name="Kallscheuer N."/>
            <person name="Luecker S."/>
            <person name="Lage O.M."/>
            <person name="Pohl T."/>
            <person name="Merkel B.J."/>
            <person name="Hornburger P."/>
            <person name="Mueller R.-W."/>
            <person name="Bruemmer F."/>
            <person name="Labrenz M."/>
            <person name="Spormann A.M."/>
            <person name="Op Den Camp H."/>
            <person name="Overmann J."/>
            <person name="Amann R."/>
            <person name="Jetten M.S.M."/>
            <person name="Mascher T."/>
            <person name="Medema M.H."/>
            <person name="Devos D.P."/>
            <person name="Kaster A.-K."/>
            <person name="Ovreas L."/>
            <person name="Rohde M."/>
            <person name="Galperin M.Y."/>
            <person name="Jogler C."/>
        </authorList>
    </citation>
    <scope>NUCLEOTIDE SEQUENCE [LARGE SCALE GENOMIC DNA]</scope>
    <source>
        <strain evidence="3 4">Pla144</strain>
    </source>
</reference>
<dbReference type="SUPFAM" id="SSF52768">
    <property type="entry name" value="Arginase/deacetylase"/>
    <property type="match status" value="1"/>
</dbReference>
<comment type="similarity">
    <text evidence="1">Belongs to the histone deacetylase family.</text>
</comment>
<dbReference type="PRINTS" id="PR01270">
    <property type="entry name" value="HDASUPER"/>
</dbReference>
<keyword evidence="4" id="KW-1185">Reference proteome</keyword>
<gene>
    <name evidence="3" type="primary">hdaH</name>
    <name evidence="3" type="ORF">Pla144_08360</name>
</gene>
<feature type="domain" description="Histone deacetylase" evidence="2">
    <location>
        <begin position="18"/>
        <end position="305"/>
    </location>
</feature>